<keyword evidence="2" id="KW-1185">Reference proteome</keyword>
<dbReference type="AlphaFoldDB" id="A0A1X0Q772"/>
<evidence type="ECO:0000313" key="1">
    <source>
        <dbReference type="EMBL" id="ORD95605.1"/>
    </source>
</evidence>
<evidence type="ECO:0000313" key="2">
    <source>
        <dbReference type="Proteomes" id="UP000192356"/>
    </source>
</evidence>
<dbReference type="VEuPathDB" id="MicrosporidiaDB:HERIO_2365"/>
<protein>
    <submittedName>
        <fullName evidence="1">Uncharacterized protein</fullName>
    </submittedName>
</protein>
<accession>A0A1X0Q772</accession>
<dbReference type="Proteomes" id="UP000192356">
    <property type="component" value="Unassembled WGS sequence"/>
</dbReference>
<sequence length="127" mass="14988">MNFSRRECEPIINKLKSIKIEDCTTSITAIESLLEQDSAFQNPSVVYPKEPNFILPNEFLQIKCETTVDNFFNKHKPKSNFNYIEYNSNLDSLIDILDNYSMKERSEESEIYDNPEKLNEVIKDFYQ</sequence>
<comment type="caution">
    <text evidence="1">The sequence shown here is derived from an EMBL/GenBank/DDBJ whole genome shotgun (WGS) entry which is preliminary data.</text>
</comment>
<dbReference type="VEuPathDB" id="MicrosporidiaDB:A0H76_601"/>
<proteinExistence type="predicted"/>
<dbReference type="InterPro" id="IPR031495">
    <property type="entry name" value="DUF5100"/>
</dbReference>
<reference evidence="1 2" key="1">
    <citation type="journal article" date="2017" name="Environ. Microbiol.">
        <title>Decay of the glycolytic pathway and adaptation to intranuclear parasitism within Enterocytozoonidae microsporidia.</title>
        <authorList>
            <person name="Wiredu Boakye D."/>
            <person name="Jaroenlak P."/>
            <person name="Prachumwat A."/>
            <person name="Williams T.A."/>
            <person name="Bateman K.S."/>
            <person name="Itsathitphaisarn O."/>
            <person name="Sritunyalucksana K."/>
            <person name="Paszkiewicz K.H."/>
            <person name="Moore K.A."/>
            <person name="Stentiford G.D."/>
            <person name="Williams B.A."/>
        </authorList>
    </citation>
    <scope>NUCLEOTIDE SEQUENCE [LARGE SCALE GENOMIC DNA]</scope>
    <source>
        <strain evidence="1 2">GB1</strain>
    </source>
</reference>
<organism evidence="1 2">
    <name type="scientific">Hepatospora eriocheir</name>
    <dbReference type="NCBI Taxonomy" id="1081669"/>
    <lineage>
        <taxon>Eukaryota</taxon>
        <taxon>Fungi</taxon>
        <taxon>Fungi incertae sedis</taxon>
        <taxon>Microsporidia</taxon>
        <taxon>Hepatosporidae</taxon>
        <taxon>Hepatospora</taxon>
    </lineage>
</organism>
<dbReference type="EMBL" id="LVKB01000242">
    <property type="protein sequence ID" value="ORD95605.1"/>
    <property type="molecule type" value="Genomic_DNA"/>
</dbReference>
<name>A0A1X0Q772_9MICR</name>
<dbReference type="Pfam" id="PF17029">
    <property type="entry name" value="DUF5100"/>
    <property type="match status" value="1"/>
</dbReference>
<gene>
    <name evidence="1" type="ORF">HERIO_2365</name>
</gene>